<evidence type="ECO:0000256" key="4">
    <source>
        <dbReference type="ARBA" id="ARBA00022679"/>
    </source>
</evidence>
<accession>A0A1F6D0H9</accession>
<dbReference type="InterPro" id="IPR029063">
    <property type="entry name" value="SAM-dependent_MTases_sf"/>
</dbReference>
<dbReference type="GO" id="GO:0015667">
    <property type="term" value="F:site-specific DNA-methyltransferase (cytosine-N4-specific) activity"/>
    <property type="evidence" value="ECO:0007669"/>
    <property type="project" value="UniProtKB-EC"/>
</dbReference>
<evidence type="ECO:0000256" key="7">
    <source>
        <dbReference type="ARBA" id="ARBA00023125"/>
    </source>
</evidence>
<dbReference type="GO" id="GO:0009307">
    <property type="term" value="P:DNA restriction-modification system"/>
    <property type="evidence" value="ECO:0007669"/>
    <property type="project" value="UniProtKB-KW"/>
</dbReference>
<evidence type="ECO:0000313" key="11">
    <source>
        <dbReference type="Proteomes" id="UP000178606"/>
    </source>
</evidence>
<dbReference type="Proteomes" id="UP000178606">
    <property type="component" value="Unassembled WGS sequence"/>
</dbReference>
<comment type="caution">
    <text evidence="10">The sequence shown here is derived from an EMBL/GenBank/DDBJ whole genome shotgun (WGS) entry which is preliminary data.</text>
</comment>
<dbReference type="PROSITE" id="PS00093">
    <property type="entry name" value="N4_MTASE"/>
    <property type="match status" value="1"/>
</dbReference>
<protein>
    <recommendedName>
        <fullName evidence="2">site-specific DNA-methyltransferase (cytosine-N(4)-specific)</fullName>
        <ecNumber evidence="2">2.1.1.113</ecNumber>
    </recommendedName>
</protein>
<reference evidence="10 11" key="1">
    <citation type="journal article" date="2016" name="Nat. Commun.">
        <title>Thousands of microbial genomes shed light on interconnected biogeochemical processes in an aquifer system.</title>
        <authorList>
            <person name="Anantharaman K."/>
            <person name="Brown C.T."/>
            <person name="Hug L.A."/>
            <person name="Sharon I."/>
            <person name="Castelle C.J."/>
            <person name="Probst A.J."/>
            <person name="Thomas B.C."/>
            <person name="Singh A."/>
            <person name="Wilkins M.J."/>
            <person name="Karaoz U."/>
            <person name="Brodie E.L."/>
            <person name="Williams K.H."/>
            <person name="Hubbard S.S."/>
            <person name="Banfield J.F."/>
        </authorList>
    </citation>
    <scope>NUCLEOTIDE SEQUENCE [LARGE SCALE GENOMIC DNA]</scope>
    <source>
        <strain evidence="11">RIFCSPLOWO2_12_FULL_64_10</strain>
    </source>
</reference>
<keyword evidence="5" id="KW-0949">S-adenosyl-L-methionine</keyword>
<dbReference type="EC" id="2.1.1.113" evidence="2"/>
<evidence type="ECO:0000313" key="10">
    <source>
        <dbReference type="EMBL" id="OGG54936.1"/>
    </source>
</evidence>
<keyword evidence="7" id="KW-0238">DNA-binding</keyword>
<evidence type="ECO:0000256" key="5">
    <source>
        <dbReference type="ARBA" id="ARBA00022691"/>
    </source>
</evidence>
<evidence type="ECO:0000259" key="9">
    <source>
        <dbReference type="Pfam" id="PF01555"/>
    </source>
</evidence>
<comment type="catalytic activity">
    <reaction evidence="8">
        <text>a 2'-deoxycytidine in DNA + S-adenosyl-L-methionine = an N(4)-methyl-2'-deoxycytidine in DNA + S-adenosyl-L-homocysteine + H(+)</text>
        <dbReference type="Rhea" id="RHEA:16857"/>
        <dbReference type="Rhea" id="RHEA-COMP:11369"/>
        <dbReference type="Rhea" id="RHEA-COMP:13674"/>
        <dbReference type="ChEBI" id="CHEBI:15378"/>
        <dbReference type="ChEBI" id="CHEBI:57856"/>
        <dbReference type="ChEBI" id="CHEBI:59789"/>
        <dbReference type="ChEBI" id="CHEBI:85452"/>
        <dbReference type="ChEBI" id="CHEBI:137933"/>
        <dbReference type="EC" id="2.1.1.113"/>
    </reaction>
</comment>
<dbReference type="GO" id="GO:0032259">
    <property type="term" value="P:methylation"/>
    <property type="evidence" value="ECO:0007669"/>
    <property type="project" value="UniProtKB-KW"/>
</dbReference>
<sequence>MKQLALFFNPQENRAPYTTAKAKYGTFQDSKSAPIHRWFQYPAGFSYKAVEEIIHQDNLRPGKVLYDPFMGTGTTLVAAKLKGIESYGVEAHPFVFEVAATKLSWEYDYNELNSKIKEVLKEVREKIQRSNLSRVDLSEYPELVRKCFSDDNLARLHLIKSIVVSQKEPYLSFLKVALTCALRIASGAATGWPYIAPKKKIQEVDGLVAFQKILDMMYGDLYECARQPEIAEAHPLKGDSRNTKGLIEDKVFDSVFTSPPYLNNYDYADRTRLETYFWGFAKTWGEITEKVRTKLIISATTQINRNEFNGTPVNDAIKEADKSVYTDLADKVVNLSRIRLTKGGKKDYDLMVAGYFNDMFRVLQDVYRTMKKKAKFHLVLGDSAPYGVYIPIYDYIGKLGLGIGFSKYDVEMLRTRGGKWKNNPQRHSVELSEGILTFAK</sequence>
<name>A0A1F6D0H9_HANXR</name>
<keyword evidence="4" id="KW-0808">Transferase</keyword>
<organism evidence="10 11">
    <name type="scientific">Handelsmanbacteria sp. (strain RIFCSPLOWO2_12_FULL_64_10)</name>
    <dbReference type="NCBI Taxonomy" id="1817868"/>
    <lineage>
        <taxon>Bacteria</taxon>
        <taxon>Candidatus Handelsmaniibacteriota</taxon>
    </lineage>
</organism>
<dbReference type="InterPro" id="IPR002941">
    <property type="entry name" value="DNA_methylase_N4/N6"/>
</dbReference>
<dbReference type="AlphaFoldDB" id="A0A1F6D0H9"/>
<dbReference type="GO" id="GO:0008170">
    <property type="term" value="F:N-methyltransferase activity"/>
    <property type="evidence" value="ECO:0007669"/>
    <property type="project" value="InterPro"/>
</dbReference>
<proteinExistence type="inferred from homology"/>
<gene>
    <name evidence="10" type="ORF">A3F84_06890</name>
</gene>
<evidence type="ECO:0000256" key="2">
    <source>
        <dbReference type="ARBA" id="ARBA00012185"/>
    </source>
</evidence>
<comment type="similarity">
    <text evidence="1">Belongs to the N(4)/N(6)-methyltransferase family. N(4) subfamily.</text>
</comment>
<evidence type="ECO:0000256" key="3">
    <source>
        <dbReference type="ARBA" id="ARBA00022603"/>
    </source>
</evidence>
<evidence type="ECO:0000256" key="6">
    <source>
        <dbReference type="ARBA" id="ARBA00022747"/>
    </source>
</evidence>
<dbReference type="GO" id="GO:0003677">
    <property type="term" value="F:DNA binding"/>
    <property type="evidence" value="ECO:0007669"/>
    <property type="project" value="UniProtKB-KW"/>
</dbReference>
<feature type="domain" description="DNA methylase N-4/N-6" evidence="9">
    <location>
        <begin position="32"/>
        <end position="99"/>
    </location>
</feature>
<dbReference type="SUPFAM" id="SSF53335">
    <property type="entry name" value="S-adenosyl-L-methionine-dependent methyltransferases"/>
    <property type="match status" value="2"/>
</dbReference>
<keyword evidence="3" id="KW-0489">Methyltransferase</keyword>
<dbReference type="EMBL" id="MFKF01000091">
    <property type="protein sequence ID" value="OGG54936.1"/>
    <property type="molecule type" value="Genomic_DNA"/>
</dbReference>
<evidence type="ECO:0000256" key="1">
    <source>
        <dbReference type="ARBA" id="ARBA00010203"/>
    </source>
</evidence>
<keyword evidence="6" id="KW-0680">Restriction system</keyword>
<dbReference type="Gene3D" id="3.40.50.150">
    <property type="entry name" value="Vaccinia Virus protein VP39"/>
    <property type="match status" value="2"/>
</dbReference>
<dbReference type="Pfam" id="PF01555">
    <property type="entry name" value="N6_N4_Mtase"/>
    <property type="match status" value="1"/>
</dbReference>
<dbReference type="InterPro" id="IPR017985">
    <property type="entry name" value="MeTrfase_CN4_CS"/>
</dbReference>
<evidence type="ECO:0000256" key="8">
    <source>
        <dbReference type="ARBA" id="ARBA00049120"/>
    </source>
</evidence>